<dbReference type="PROSITE" id="PS00080">
    <property type="entry name" value="MULTICOPPER_OXIDASE2"/>
    <property type="match status" value="1"/>
</dbReference>
<organism evidence="15 16">
    <name type="scientific">Phlyctema vagabunda</name>
    <dbReference type="NCBI Taxonomy" id="108571"/>
    <lineage>
        <taxon>Eukaryota</taxon>
        <taxon>Fungi</taxon>
        <taxon>Dikarya</taxon>
        <taxon>Ascomycota</taxon>
        <taxon>Pezizomycotina</taxon>
        <taxon>Leotiomycetes</taxon>
        <taxon>Helotiales</taxon>
        <taxon>Dermateaceae</taxon>
        <taxon>Phlyctema</taxon>
    </lineage>
</organism>
<dbReference type="PANTHER" id="PTHR11709">
    <property type="entry name" value="MULTI-COPPER OXIDASE"/>
    <property type="match status" value="1"/>
</dbReference>
<comment type="caution">
    <text evidence="15">The sequence shown here is derived from an EMBL/GenBank/DDBJ whole genome shotgun (WGS) entry which is preliminary data.</text>
</comment>
<evidence type="ECO:0000256" key="1">
    <source>
        <dbReference type="ARBA" id="ARBA00000349"/>
    </source>
</evidence>
<dbReference type="InterPro" id="IPR001117">
    <property type="entry name" value="Cu-oxidase_2nd"/>
</dbReference>
<dbReference type="Proteomes" id="UP001629113">
    <property type="component" value="Unassembled WGS sequence"/>
</dbReference>
<dbReference type="PANTHER" id="PTHR11709:SF87">
    <property type="entry name" value="LACCASE"/>
    <property type="match status" value="1"/>
</dbReference>
<evidence type="ECO:0000256" key="9">
    <source>
        <dbReference type="ARBA" id="ARBA00023185"/>
    </source>
</evidence>
<feature type="compositionally biased region" description="Low complexity" evidence="10">
    <location>
        <begin position="34"/>
        <end position="49"/>
    </location>
</feature>
<dbReference type="EMBL" id="JBFCZG010000006">
    <property type="protein sequence ID" value="KAL3421060.1"/>
    <property type="molecule type" value="Genomic_DNA"/>
</dbReference>
<dbReference type="CDD" id="cd13854">
    <property type="entry name" value="CuRO_1_MaLCC_like"/>
    <property type="match status" value="1"/>
</dbReference>
<reference evidence="15 16" key="1">
    <citation type="submission" date="2024-06" db="EMBL/GenBank/DDBJ databases">
        <title>Complete genome of Phlyctema vagabunda strain 19-DSS-EL-015.</title>
        <authorList>
            <person name="Fiorenzani C."/>
        </authorList>
    </citation>
    <scope>NUCLEOTIDE SEQUENCE [LARGE SCALE GENOMIC DNA]</scope>
    <source>
        <strain evidence="15 16">19-DSS-EL-015</strain>
    </source>
</reference>
<evidence type="ECO:0000256" key="7">
    <source>
        <dbReference type="ARBA" id="ARBA00023008"/>
    </source>
</evidence>
<dbReference type="SUPFAM" id="SSF49503">
    <property type="entry name" value="Cupredoxins"/>
    <property type="match status" value="3"/>
</dbReference>
<evidence type="ECO:0000259" key="14">
    <source>
        <dbReference type="Pfam" id="PF07732"/>
    </source>
</evidence>
<keyword evidence="7" id="KW-0186">Copper</keyword>
<evidence type="ECO:0000313" key="15">
    <source>
        <dbReference type="EMBL" id="KAL3421060.1"/>
    </source>
</evidence>
<dbReference type="Pfam" id="PF07731">
    <property type="entry name" value="Cu-oxidase_2"/>
    <property type="match status" value="1"/>
</dbReference>
<dbReference type="CDD" id="cd13880">
    <property type="entry name" value="CuRO_2_MaLCC_like"/>
    <property type="match status" value="1"/>
</dbReference>
<dbReference type="Pfam" id="PF07732">
    <property type="entry name" value="Cu-oxidase_3"/>
    <property type="match status" value="1"/>
</dbReference>
<feature type="signal peptide" evidence="11">
    <location>
        <begin position="1"/>
        <end position="18"/>
    </location>
</feature>
<evidence type="ECO:0000256" key="4">
    <source>
        <dbReference type="ARBA" id="ARBA00012297"/>
    </source>
</evidence>
<name>A0ABR4PCM3_9HELO</name>
<keyword evidence="11" id="KW-0732">Signal</keyword>
<gene>
    <name evidence="15" type="ORF">PVAG01_07505</name>
</gene>
<dbReference type="InterPro" id="IPR033138">
    <property type="entry name" value="Cu_oxidase_CS"/>
</dbReference>
<dbReference type="InterPro" id="IPR011707">
    <property type="entry name" value="Cu-oxidase-like_N"/>
</dbReference>
<dbReference type="InterPro" id="IPR045087">
    <property type="entry name" value="Cu-oxidase_fam"/>
</dbReference>
<feature type="domain" description="Plastocyanin-like" evidence="14">
    <location>
        <begin position="93"/>
        <end position="208"/>
    </location>
</feature>
<dbReference type="EC" id="1.10.3.2" evidence="4"/>
<evidence type="ECO:0000259" key="12">
    <source>
        <dbReference type="Pfam" id="PF00394"/>
    </source>
</evidence>
<comment type="cofactor">
    <cofactor evidence="2">
        <name>Cu cation</name>
        <dbReference type="ChEBI" id="CHEBI:23378"/>
    </cofactor>
</comment>
<proteinExistence type="inferred from homology"/>
<evidence type="ECO:0000256" key="3">
    <source>
        <dbReference type="ARBA" id="ARBA00010609"/>
    </source>
</evidence>
<comment type="catalytic activity">
    <reaction evidence="1">
        <text>4 hydroquinone + O2 = 4 benzosemiquinone + 2 H2O</text>
        <dbReference type="Rhea" id="RHEA:11276"/>
        <dbReference type="ChEBI" id="CHEBI:15377"/>
        <dbReference type="ChEBI" id="CHEBI:15379"/>
        <dbReference type="ChEBI" id="CHEBI:17594"/>
        <dbReference type="ChEBI" id="CHEBI:17977"/>
        <dbReference type="EC" id="1.10.3.2"/>
    </reaction>
</comment>
<evidence type="ECO:0000256" key="8">
    <source>
        <dbReference type="ARBA" id="ARBA00023180"/>
    </source>
</evidence>
<keyword evidence="16" id="KW-1185">Reference proteome</keyword>
<dbReference type="PROSITE" id="PS00079">
    <property type="entry name" value="MULTICOPPER_OXIDASE1"/>
    <property type="match status" value="1"/>
</dbReference>
<feature type="chain" id="PRO_5045952418" description="laccase" evidence="11">
    <location>
        <begin position="19"/>
        <end position="604"/>
    </location>
</feature>
<evidence type="ECO:0000256" key="2">
    <source>
        <dbReference type="ARBA" id="ARBA00001935"/>
    </source>
</evidence>
<evidence type="ECO:0000256" key="6">
    <source>
        <dbReference type="ARBA" id="ARBA00023002"/>
    </source>
</evidence>
<evidence type="ECO:0000313" key="16">
    <source>
        <dbReference type="Proteomes" id="UP001629113"/>
    </source>
</evidence>
<evidence type="ECO:0000256" key="10">
    <source>
        <dbReference type="SAM" id="MobiDB-lite"/>
    </source>
</evidence>
<dbReference type="CDD" id="cd13901">
    <property type="entry name" value="CuRO_3_MaLCC_like"/>
    <property type="match status" value="1"/>
</dbReference>
<dbReference type="Pfam" id="PF00394">
    <property type="entry name" value="Cu-oxidase"/>
    <property type="match status" value="1"/>
</dbReference>
<evidence type="ECO:0000256" key="5">
    <source>
        <dbReference type="ARBA" id="ARBA00022723"/>
    </source>
</evidence>
<dbReference type="InterPro" id="IPR011706">
    <property type="entry name" value="Cu-oxidase_C"/>
</dbReference>
<dbReference type="InterPro" id="IPR008972">
    <property type="entry name" value="Cupredoxin"/>
</dbReference>
<dbReference type="Gene3D" id="2.60.40.420">
    <property type="entry name" value="Cupredoxins - blue copper proteins"/>
    <property type="match status" value="3"/>
</dbReference>
<keyword evidence="9" id="KW-0439">Lignin degradation</keyword>
<protein>
    <recommendedName>
        <fullName evidence="4">laccase</fullName>
        <ecNumber evidence="4">1.10.3.2</ecNumber>
    </recommendedName>
</protein>
<evidence type="ECO:0000256" key="11">
    <source>
        <dbReference type="SAM" id="SignalP"/>
    </source>
</evidence>
<sequence length="604" mass="66362">MRLSFPLLFTALIGSAFGSVVPAAEVLVARQVQSSSTGSRTSTPSSTSTRVADSACTNGPFTRHCWSDGFSIATDFDVKFPTTGKTVKKTLTITNTTLAPDGYERIVLAINGQYPGPTIIADWGDMLEITVINAMQDNGTSIHWHGIRQFHTNTEDGVPGITECPIAPGQSKTYRFQATQFGTTWYHSHFSGQYGEGVVGTIIINGPASSNYDVDLGTYTINDWYYTPTYTLAWRSQFSLGSPPPPGDNGLINGSMVSTFGGKYTRNTITKDKKYRLRLINTSVDNHFMVSLDGHPFTVISSDFVPIRPYTTNWLFLAIGQRYDVIINATQPIDNYWFRAEAQAGCGTNNNNGNIKSIFSYAGASSGNPTSSPTTYTARCTDETGVVPFWDSFVPSGPLVEYTKTLTAAINVSVTVDGPIVQWGLNLSSFDLEWEKPILEYVRTNNDSWPRRANLIEMPQAGQWYYWIIQEVPGAINGTPVVINVPHPIHLHGHDFYVLGTGIGQYGQNVDASKLNYVNPTRRDVAMLPAGGWLAMAFQADNPGAWLMHCHIAWHAGEGLAAQFLESKDLIQSVNPITNQFTDTCQKWGAYYPTAAYKKFDSGI</sequence>
<accession>A0ABR4PCM3</accession>
<feature type="region of interest" description="Disordered" evidence="10">
    <location>
        <begin position="33"/>
        <end position="53"/>
    </location>
</feature>
<keyword evidence="5" id="KW-0479">Metal-binding</keyword>
<keyword evidence="8" id="KW-0325">Glycoprotein</keyword>
<keyword evidence="6" id="KW-0560">Oxidoreductase</keyword>
<feature type="domain" description="Plastocyanin-like" evidence="13">
    <location>
        <begin position="443"/>
        <end position="568"/>
    </location>
</feature>
<feature type="domain" description="Plastocyanin-like" evidence="12">
    <location>
        <begin position="218"/>
        <end position="364"/>
    </location>
</feature>
<evidence type="ECO:0000259" key="13">
    <source>
        <dbReference type="Pfam" id="PF07731"/>
    </source>
</evidence>
<dbReference type="InterPro" id="IPR002355">
    <property type="entry name" value="Cu_oxidase_Cu_BS"/>
</dbReference>
<comment type="similarity">
    <text evidence="3">Belongs to the multicopper oxidase family.</text>
</comment>